<reference evidence="2 3" key="1">
    <citation type="submission" date="2022-01" db="EMBL/GenBank/DDBJ databases">
        <authorList>
            <person name="Xiong W."/>
            <person name="Schranz E."/>
        </authorList>
    </citation>
    <scope>NUCLEOTIDE SEQUENCE [LARGE SCALE GENOMIC DNA]</scope>
</reference>
<dbReference type="EMBL" id="CAKMRJ010005745">
    <property type="protein sequence ID" value="CAH1454492.1"/>
    <property type="molecule type" value="Genomic_DNA"/>
</dbReference>
<feature type="region of interest" description="Disordered" evidence="1">
    <location>
        <begin position="120"/>
        <end position="142"/>
    </location>
</feature>
<evidence type="ECO:0000256" key="1">
    <source>
        <dbReference type="SAM" id="MobiDB-lite"/>
    </source>
</evidence>
<protein>
    <submittedName>
        <fullName evidence="2">Uncharacterized protein</fullName>
    </submittedName>
</protein>
<dbReference type="Proteomes" id="UP001157418">
    <property type="component" value="Unassembled WGS sequence"/>
</dbReference>
<proteinExistence type="predicted"/>
<evidence type="ECO:0000313" key="3">
    <source>
        <dbReference type="Proteomes" id="UP001157418"/>
    </source>
</evidence>
<dbReference type="PROSITE" id="PS00018">
    <property type="entry name" value="EF_HAND_1"/>
    <property type="match status" value="1"/>
</dbReference>
<dbReference type="InterPro" id="IPR018247">
    <property type="entry name" value="EF_Hand_1_Ca_BS"/>
</dbReference>
<organism evidence="2 3">
    <name type="scientific">Lactuca virosa</name>
    <dbReference type="NCBI Taxonomy" id="75947"/>
    <lineage>
        <taxon>Eukaryota</taxon>
        <taxon>Viridiplantae</taxon>
        <taxon>Streptophyta</taxon>
        <taxon>Embryophyta</taxon>
        <taxon>Tracheophyta</taxon>
        <taxon>Spermatophyta</taxon>
        <taxon>Magnoliopsida</taxon>
        <taxon>eudicotyledons</taxon>
        <taxon>Gunneridae</taxon>
        <taxon>Pentapetalae</taxon>
        <taxon>asterids</taxon>
        <taxon>campanulids</taxon>
        <taxon>Asterales</taxon>
        <taxon>Asteraceae</taxon>
        <taxon>Cichorioideae</taxon>
        <taxon>Cichorieae</taxon>
        <taxon>Lactucinae</taxon>
        <taxon>Lactuca</taxon>
    </lineage>
</organism>
<name>A0AAU9PVN7_9ASTR</name>
<gene>
    <name evidence="2" type="ORF">LVIROSA_LOCUS39666</name>
</gene>
<accession>A0AAU9PVN7</accession>
<evidence type="ECO:0000313" key="2">
    <source>
        <dbReference type="EMBL" id="CAH1454492.1"/>
    </source>
</evidence>
<dbReference type="AlphaFoldDB" id="A0AAU9PVN7"/>
<comment type="caution">
    <text evidence="2">The sequence shown here is derived from an EMBL/GenBank/DDBJ whole genome shotgun (WGS) entry which is preliminary data.</text>
</comment>
<keyword evidence="3" id="KW-1185">Reference proteome</keyword>
<sequence length="142" mass="16299">MMEITTKLLEALKYPKRGREVFKQNAEKHNCIISGPKRQLALVDEDEDDEISQADMEQFVLKDDVNEGGIVQCEEDDVDQNDDYEDMEHLKYANIENEIEVDDSEDDLGNEDDVLFEEQLEEPQLEKETGSTSLLDHAFGLS</sequence>